<reference evidence="4 5" key="1">
    <citation type="journal article" date="2017" name="Curr. Biol.">
        <title>Genome architecture and evolution of a unichromosomal asexual nematode.</title>
        <authorList>
            <person name="Fradin H."/>
            <person name="Zegar C."/>
            <person name="Gutwein M."/>
            <person name="Lucas J."/>
            <person name="Kovtun M."/>
            <person name="Corcoran D."/>
            <person name="Baugh L.R."/>
            <person name="Kiontke K."/>
            <person name="Gunsalus K."/>
            <person name="Fitch D.H."/>
            <person name="Piano F."/>
        </authorList>
    </citation>
    <scope>NUCLEOTIDE SEQUENCE [LARGE SCALE GENOMIC DNA]</scope>
    <source>
        <strain evidence="4">PF1309</strain>
    </source>
</reference>
<gene>
    <name evidence="4" type="ORF">WR25_23098</name>
</gene>
<dbReference type="PANTHER" id="PTHR35936">
    <property type="entry name" value="MEMBRANE-BOUND LYTIC MUREIN TRANSGLYCOSYLASE F"/>
    <property type="match status" value="1"/>
</dbReference>
<sequence>MSGRCLGLSVWLSCLLAVIPLHGLATDSCKHLTATGNPEYPPYLWRDPHNPEQLIGANADLLKEVAKDLGLVVDVVYVGPWSRAQEEVSSGRIDMLAGYFRTQARELLTDFISPPFLFNSSVVWVRKGEGFAYSDWSDLKGRRGGTLVNNSHGQAFDDYARAQLHLEAVPSATQAFQKLLFRRSDYVIFEQYPGMALARTLGKEKELERLPARHGQCRTECQAAFAAAGQRLGIAVGALGGVAGAGVLVRTTGRDEQGDGEQGEAHCMPGQGGHCRLRERRGGVLSLAGVASLGLVFLVVRDARSMGLPAVDAMSRSKRQVALCLQLLAQRL</sequence>
<keyword evidence="5" id="KW-1185">Reference proteome</keyword>
<dbReference type="Pfam" id="PF00497">
    <property type="entry name" value="SBP_bac_3"/>
    <property type="match status" value="1"/>
</dbReference>
<evidence type="ECO:0000256" key="1">
    <source>
        <dbReference type="ARBA" id="ARBA00022729"/>
    </source>
</evidence>
<dbReference type="AlphaFoldDB" id="A0A2A2KEX7"/>
<dbReference type="EMBL" id="LIAE01008763">
    <property type="protein sequence ID" value="PAV72566.1"/>
    <property type="molecule type" value="Genomic_DNA"/>
</dbReference>
<organism evidence="4 5">
    <name type="scientific">Diploscapter pachys</name>
    <dbReference type="NCBI Taxonomy" id="2018661"/>
    <lineage>
        <taxon>Eukaryota</taxon>
        <taxon>Metazoa</taxon>
        <taxon>Ecdysozoa</taxon>
        <taxon>Nematoda</taxon>
        <taxon>Chromadorea</taxon>
        <taxon>Rhabditida</taxon>
        <taxon>Rhabditina</taxon>
        <taxon>Rhabditomorpha</taxon>
        <taxon>Rhabditoidea</taxon>
        <taxon>Rhabditidae</taxon>
        <taxon>Diploscapter</taxon>
    </lineage>
</organism>
<dbReference type="InterPro" id="IPR001638">
    <property type="entry name" value="Solute-binding_3/MltF_N"/>
</dbReference>
<keyword evidence="1 2" id="KW-0732">Signal</keyword>
<accession>A0A2A2KEX7</accession>
<protein>
    <recommendedName>
        <fullName evidence="3">Solute-binding protein family 3/N-terminal domain-containing protein</fullName>
    </recommendedName>
</protein>
<dbReference type="PANTHER" id="PTHR35936:SF6">
    <property type="entry name" value="AMINO ACID ABC TRANSPORTER SUBSTRATE-BINDING PAAT FAMILY PROTEIN"/>
    <property type="match status" value="1"/>
</dbReference>
<dbReference type="Gene3D" id="3.40.190.10">
    <property type="entry name" value="Periplasmic binding protein-like II"/>
    <property type="match status" value="2"/>
</dbReference>
<feature type="domain" description="Solute-binding protein family 3/N-terminal" evidence="3">
    <location>
        <begin position="31"/>
        <end position="235"/>
    </location>
</feature>
<dbReference type="SMART" id="SM00062">
    <property type="entry name" value="PBPb"/>
    <property type="match status" value="1"/>
</dbReference>
<dbReference type="STRING" id="2018661.A0A2A2KEX7"/>
<evidence type="ECO:0000259" key="3">
    <source>
        <dbReference type="SMART" id="SM00062"/>
    </source>
</evidence>
<feature type="signal peptide" evidence="2">
    <location>
        <begin position="1"/>
        <end position="25"/>
    </location>
</feature>
<name>A0A2A2KEX7_9BILA</name>
<proteinExistence type="predicted"/>
<evidence type="ECO:0000313" key="5">
    <source>
        <dbReference type="Proteomes" id="UP000218231"/>
    </source>
</evidence>
<dbReference type="Proteomes" id="UP000218231">
    <property type="component" value="Unassembled WGS sequence"/>
</dbReference>
<evidence type="ECO:0000313" key="4">
    <source>
        <dbReference type="EMBL" id="PAV72566.1"/>
    </source>
</evidence>
<evidence type="ECO:0000256" key="2">
    <source>
        <dbReference type="SAM" id="SignalP"/>
    </source>
</evidence>
<dbReference type="SUPFAM" id="SSF53850">
    <property type="entry name" value="Periplasmic binding protein-like II"/>
    <property type="match status" value="1"/>
</dbReference>
<comment type="caution">
    <text evidence="4">The sequence shown here is derived from an EMBL/GenBank/DDBJ whole genome shotgun (WGS) entry which is preliminary data.</text>
</comment>
<feature type="chain" id="PRO_5013059161" description="Solute-binding protein family 3/N-terminal domain-containing protein" evidence="2">
    <location>
        <begin position="26"/>
        <end position="332"/>
    </location>
</feature>